<dbReference type="EMBL" id="JARRAF010000022">
    <property type="protein sequence ID" value="MDK2125637.1"/>
    <property type="molecule type" value="Genomic_DNA"/>
</dbReference>
<keyword evidence="1" id="KW-0472">Membrane</keyword>
<dbReference type="InterPro" id="IPR006747">
    <property type="entry name" value="DUF599"/>
</dbReference>
<feature type="transmembrane region" description="Helical" evidence="1">
    <location>
        <begin position="182"/>
        <end position="211"/>
    </location>
</feature>
<evidence type="ECO:0000313" key="3">
    <source>
        <dbReference type="Proteomes" id="UP001172778"/>
    </source>
</evidence>
<dbReference type="Pfam" id="PF04654">
    <property type="entry name" value="DUF599"/>
    <property type="match status" value="1"/>
</dbReference>
<dbReference type="Proteomes" id="UP001172778">
    <property type="component" value="Unassembled WGS sequence"/>
</dbReference>
<sequence length="224" mass="24873">MLPDLFSGALTEWSAAGASIILLAAYHALLLRATRLRPHTTLMGLSRLARQAWLSSIIRRRNQEILAVQTLRNSTMAATFFASTAVLFIIGLLNLATQADTNPILQTSFHASSPALWQAKVVILVLDFFAAFFSFTSAIRLYNHLGYMVGGESAYGDIEHLVKDADILMLRAGQYYSSGMRLYYYCIPLVFWLFSPYLMLLATTLLVVVLYRVDWVLPPGGGGE</sequence>
<keyword evidence="1" id="KW-0812">Transmembrane</keyword>
<feature type="transmembrane region" description="Helical" evidence="1">
    <location>
        <begin position="13"/>
        <end position="33"/>
    </location>
</feature>
<keyword evidence="3" id="KW-1185">Reference proteome</keyword>
<feature type="transmembrane region" description="Helical" evidence="1">
    <location>
        <begin position="76"/>
        <end position="97"/>
    </location>
</feature>
<reference evidence="2" key="1">
    <citation type="submission" date="2023-03" db="EMBL/GenBank/DDBJ databases">
        <title>Chitinimonas shenzhenensis gen. nov., sp. nov., a novel member of family Burkholderiaceae isolated from activated sludge collected in Shen Zhen, China.</title>
        <authorList>
            <person name="Wang X."/>
        </authorList>
    </citation>
    <scope>NUCLEOTIDE SEQUENCE</scope>
    <source>
        <strain evidence="2">DQS-5</strain>
    </source>
</reference>
<evidence type="ECO:0000256" key="1">
    <source>
        <dbReference type="SAM" id="Phobius"/>
    </source>
</evidence>
<dbReference type="PANTHER" id="PTHR31168">
    <property type="entry name" value="OS02G0292800 PROTEIN"/>
    <property type="match status" value="1"/>
</dbReference>
<gene>
    <name evidence="2" type="ORF">PZA18_16405</name>
</gene>
<name>A0ABT7E429_9NEIS</name>
<keyword evidence="1" id="KW-1133">Transmembrane helix</keyword>
<organism evidence="2 3">
    <name type="scientific">Parachitinimonas caeni</name>
    <dbReference type="NCBI Taxonomy" id="3031301"/>
    <lineage>
        <taxon>Bacteria</taxon>
        <taxon>Pseudomonadati</taxon>
        <taxon>Pseudomonadota</taxon>
        <taxon>Betaproteobacteria</taxon>
        <taxon>Neisseriales</taxon>
        <taxon>Chitinibacteraceae</taxon>
        <taxon>Parachitinimonas</taxon>
    </lineage>
</organism>
<dbReference type="PANTHER" id="PTHR31168:SF1">
    <property type="entry name" value="DUF599 FAMILY PROTEIN"/>
    <property type="match status" value="1"/>
</dbReference>
<protein>
    <submittedName>
        <fullName evidence="2">DUF599 domain-containing protein</fullName>
    </submittedName>
</protein>
<accession>A0ABT7E429</accession>
<feature type="transmembrane region" description="Helical" evidence="1">
    <location>
        <begin position="117"/>
        <end position="139"/>
    </location>
</feature>
<evidence type="ECO:0000313" key="2">
    <source>
        <dbReference type="EMBL" id="MDK2125637.1"/>
    </source>
</evidence>
<comment type="caution">
    <text evidence="2">The sequence shown here is derived from an EMBL/GenBank/DDBJ whole genome shotgun (WGS) entry which is preliminary data.</text>
</comment>
<proteinExistence type="predicted"/>
<dbReference type="RefSeq" id="WP_284101949.1">
    <property type="nucleotide sequence ID" value="NZ_JARRAF010000022.1"/>
</dbReference>